<dbReference type="Pfam" id="PF00035">
    <property type="entry name" value="dsrm"/>
    <property type="match status" value="1"/>
</dbReference>
<keyword evidence="1" id="KW-0694">RNA-binding</keyword>
<sequence length="135" mass="14708">MNPKGDLIEHCRAEGLGEPTFESTASGPSHQPHFLCVVQLQGREVGRGEGRSRREAERAASQAALQRLGHPLPAAPAVTDRAVRWPIYAELLSNALIVAHERGEDASLEQVRVDAARLYQGLLSDLGVRPEPEDE</sequence>
<dbReference type="GO" id="GO:0003723">
    <property type="term" value="F:RNA binding"/>
    <property type="evidence" value="ECO:0007669"/>
    <property type="project" value="UniProtKB-UniRule"/>
</dbReference>
<feature type="domain" description="DRBM" evidence="2">
    <location>
        <begin position="2"/>
        <end position="70"/>
    </location>
</feature>
<dbReference type="AlphaFoldDB" id="A0AAU7UDD4"/>
<gene>
    <name evidence="3" type="ORF">ABOD76_09460</name>
</gene>
<reference evidence="3" key="1">
    <citation type="submission" date="2024-06" db="EMBL/GenBank/DDBJ databases">
        <title>Draft Genome Sequence of Deinococcus sonorensis Type Strain KR-87, a Biofilm Producing Representative of the Genus Deinococcus.</title>
        <authorList>
            <person name="Boren L.S."/>
            <person name="Grosso R.A."/>
            <person name="Hugenberg-Cox A.N."/>
            <person name="Hill J.T.E."/>
            <person name="Albert C.M."/>
            <person name="Tuohy J.M."/>
        </authorList>
    </citation>
    <scope>NUCLEOTIDE SEQUENCE</scope>
    <source>
        <strain evidence="3">KR-87</strain>
    </source>
</reference>
<dbReference type="Gene3D" id="3.30.160.20">
    <property type="match status" value="1"/>
</dbReference>
<dbReference type="InterPro" id="IPR014720">
    <property type="entry name" value="dsRBD_dom"/>
</dbReference>
<protein>
    <submittedName>
        <fullName evidence="3">DsRNA-binding protein</fullName>
    </submittedName>
</protein>
<accession>A0AAU7UDD4</accession>
<organism evidence="3">
    <name type="scientific">Deinococcus sonorensis KR-87</name>
    <dbReference type="NCBI Taxonomy" id="694439"/>
    <lineage>
        <taxon>Bacteria</taxon>
        <taxon>Thermotogati</taxon>
        <taxon>Deinococcota</taxon>
        <taxon>Deinococci</taxon>
        <taxon>Deinococcales</taxon>
        <taxon>Deinococcaceae</taxon>
        <taxon>Deinococcus</taxon>
    </lineage>
</organism>
<evidence type="ECO:0000256" key="1">
    <source>
        <dbReference type="PROSITE-ProRule" id="PRU00266"/>
    </source>
</evidence>
<dbReference type="PROSITE" id="PS50137">
    <property type="entry name" value="DS_RBD"/>
    <property type="match status" value="1"/>
</dbReference>
<name>A0AAU7UDD4_9DEIO</name>
<evidence type="ECO:0000313" key="3">
    <source>
        <dbReference type="EMBL" id="XBV86516.1"/>
    </source>
</evidence>
<dbReference type="SUPFAM" id="SSF54768">
    <property type="entry name" value="dsRNA-binding domain-like"/>
    <property type="match status" value="1"/>
</dbReference>
<dbReference type="CDD" id="cd10845">
    <property type="entry name" value="DSRM_RNAse_III_family"/>
    <property type="match status" value="1"/>
</dbReference>
<dbReference type="EMBL" id="CP158299">
    <property type="protein sequence ID" value="XBV86516.1"/>
    <property type="molecule type" value="Genomic_DNA"/>
</dbReference>
<proteinExistence type="predicted"/>
<dbReference type="KEGG" id="dsc:ABOD76_09460"/>
<evidence type="ECO:0000259" key="2">
    <source>
        <dbReference type="PROSITE" id="PS50137"/>
    </source>
</evidence>
<dbReference type="RefSeq" id="WP_350244586.1">
    <property type="nucleotide sequence ID" value="NZ_CP158299.1"/>
</dbReference>
<dbReference type="SMART" id="SM00358">
    <property type="entry name" value="DSRM"/>
    <property type="match status" value="1"/>
</dbReference>